<organism evidence="5 6">
    <name type="scientific">Ornithinibacillus caprae</name>
    <dbReference type="NCBI Taxonomy" id="2678566"/>
    <lineage>
        <taxon>Bacteria</taxon>
        <taxon>Bacillati</taxon>
        <taxon>Bacillota</taxon>
        <taxon>Bacilli</taxon>
        <taxon>Bacillales</taxon>
        <taxon>Bacillaceae</taxon>
        <taxon>Ornithinibacillus</taxon>
    </lineage>
</organism>
<dbReference type="PROSITE" id="PS50995">
    <property type="entry name" value="HTH_MARR_2"/>
    <property type="match status" value="1"/>
</dbReference>
<name>A0A6N8FEG0_9BACI</name>
<dbReference type="PRINTS" id="PR00598">
    <property type="entry name" value="HTHMARR"/>
</dbReference>
<evidence type="ECO:0000256" key="2">
    <source>
        <dbReference type="ARBA" id="ARBA00023125"/>
    </source>
</evidence>
<evidence type="ECO:0000313" key="5">
    <source>
        <dbReference type="EMBL" id="MUK87795.1"/>
    </source>
</evidence>
<keyword evidence="1" id="KW-0805">Transcription regulation</keyword>
<dbReference type="GO" id="GO:0003677">
    <property type="term" value="F:DNA binding"/>
    <property type="evidence" value="ECO:0007669"/>
    <property type="project" value="UniProtKB-KW"/>
</dbReference>
<evidence type="ECO:0000256" key="1">
    <source>
        <dbReference type="ARBA" id="ARBA00023015"/>
    </source>
</evidence>
<keyword evidence="2" id="KW-0238">DNA-binding</keyword>
<dbReference type="SMART" id="SM00347">
    <property type="entry name" value="HTH_MARR"/>
    <property type="match status" value="1"/>
</dbReference>
<feature type="domain" description="HTH marR-type" evidence="4">
    <location>
        <begin position="32"/>
        <end position="164"/>
    </location>
</feature>
<dbReference type="InterPro" id="IPR000835">
    <property type="entry name" value="HTH_MarR-typ"/>
</dbReference>
<evidence type="ECO:0000259" key="4">
    <source>
        <dbReference type="PROSITE" id="PS50995"/>
    </source>
</evidence>
<dbReference type="AlphaFoldDB" id="A0A6N8FEG0"/>
<gene>
    <name evidence="5" type="ORF">GMD78_05190</name>
</gene>
<dbReference type="EMBL" id="WOCA01000003">
    <property type="protein sequence ID" value="MUK87795.1"/>
    <property type="molecule type" value="Genomic_DNA"/>
</dbReference>
<dbReference type="InterPro" id="IPR036388">
    <property type="entry name" value="WH-like_DNA-bd_sf"/>
</dbReference>
<sequence>MRTILLHLFICGGSIVWCYFVREVSNLGRNIEEKVGYQIGVVAHLFHNQYNEQLAKYDVTVAQARVLYLLVEQGPQSQGELQQQLYIKGSTMNGIIESLLNKQLIEKSESLHDKRSKMISLTEKGRIIDQQLWDDMAETEDLVLKDFSIEEVAMMRHWLIKLKSNIIEMKEGK</sequence>
<accession>A0A6N8FEG0</accession>
<dbReference type="Gene3D" id="1.10.10.10">
    <property type="entry name" value="Winged helix-like DNA-binding domain superfamily/Winged helix DNA-binding domain"/>
    <property type="match status" value="1"/>
</dbReference>
<dbReference type="SUPFAM" id="SSF46785">
    <property type="entry name" value="Winged helix' DNA-binding domain"/>
    <property type="match status" value="1"/>
</dbReference>
<evidence type="ECO:0000256" key="3">
    <source>
        <dbReference type="ARBA" id="ARBA00023163"/>
    </source>
</evidence>
<comment type="caution">
    <text evidence="5">The sequence shown here is derived from an EMBL/GenBank/DDBJ whole genome shotgun (WGS) entry which is preliminary data.</text>
</comment>
<dbReference type="PANTHER" id="PTHR42756:SF1">
    <property type="entry name" value="TRANSCRIPTIONAL REPRESSOR OF EMRAB OPERON"/>
    <property type="match status" value="1"/>
</dbReference>
<dbReference type="PANTHER" id="PTHR42756">
    <property type="entry name" value="TRANSCRIPTIONAL REGULATOR, MARR"/>
    <property type="match status" value="1"/>
</dbReference>
<protein>
    <submittedName>
        <fullName evidence="5">MarR family transcriptional regulator</fullName>
    </submittedName>
</protein>
<dbReference type="GO" id="GO:0003700">
    <property type="term" value="F:DNA-binding transcription factor activity"/>
    <property type="evidence" value="ECO:0007669"/>
    <property type="project" value="InterPro"/>
</dbReference>
<proteinExistence type="predicted"/>
<keyword evidence="6" id="KW-1185">Reference proteome</keyword>
<dbReference type="InterPro" id="IPR036390">
    <property type="entry name" value="WH_DNA-bd_sf"/>
</dbReference>
<evidence type="ECO:0000313" key="6">
    <source>
        <dbReference type="Proteomes" id="UP000469125"/>
    </source>
</evidence>
<reference evidence="5 6" key="1">
    <citation type="submission" date="2019-11" db="EMBL/GenBank/DDBJ databases">
        <authorList>
            <person name="Li X."/>
        </authorList>
    </citation>
    <scope>NUCLEOTIDE SEQUENCE [LARGE SCALE GENOMIC DNA]</scope>
    <source>
        <strain evidence="5 6">L9</strain>
    </source>
</reference>
<dbReference type="Pfam" id="PF01047">
    <property type="entry name" value="MarR"/>
    <property type="match status" value="1"/>
</dbReference>
<dbReference type="Proteomes" id="UP000469125">
    <property type="component" value="Unassembled WGS sequence"/>
</dbReference>
<keyword evidence="3" id="KW-0804">Transcription</keyword>